<evidence type="ECO:0000256" key="7">
    <source>
        <dbReference type="ARBA" id="ARBA00023065"/>
    </source>
</evidence>
<evidence type="ECO:0000256" key="5">
    <source>
        <dbReference type="ARBA" id="ARBA00022692"/>
    </source>
</evidence>
<dbReference type="GO" id="GO:0006811">
    <property type="term" value="P:monoatomic ion transport"/>
    <property type="evidence" value="ECO:0007669"/>
    <property type="project" value="UniProtKB-KW"/>
</dbReference>
<dbReference type="PANTHER" id="PTHR43298:SF2">
    <property type="entry name" value="FMN_FAD EXPORTER YEEO-RELATED"/>
    <property type="match status" value="1"/>
</dbReference>
<dbReference type="NCBIfam" id="TIGR00797">
    <property type="entry name" value="matE"/>
    <property type="match status" value="1"/>
</dbReference>
<evidence type="ECO:0000256" key="4">
    <source>
        <dbReference type="ARBA" id="ARBA00022475"/>
    </source>
</evidence>
<proteinExistence type="predicted"/>
<dbReference type="Proteomes" id="UP000004088">
    <property type="component" value="Unassembled WGS sequence"/>
</dbReference>
<sequence>MLFDLNQYSRRNFIGEIKPLVSLALPMMMAQIAAVAVGVVDTAMSGAAGKDDLTAVALGSSVFVTVFITFMGIMTALNPTIAQLYGAGEKEKVGESGRQGLWFGLFLGLVGMVLMFAMIEPLKNYLTMSEHIETMFGQYLFCMALSMPAAMLYRALHAYASSLHRPKAIMWISWAALLLNIPLNYMFIYGKFGAPEMGGAGAGVASAVVFWFNTAALWLYIAKTPYFAPFGLMQRITRPRLAVQKQLWRLGWPIGLSYFLEASLFTVIVWQIADLGEDYVAAQQIVMSMTSIVYMIPQAVGTAATVRVGYSLGKRQFARARYIAGVSLLLGVLLAACTFCLLLFGRGFFVTLYNKDPNVVAIAVQVTVFAAIFQLFDFTQCIASYALRGYKITRVPMIIHAIAFWLLGLLPGYALAYPAGMGIYGFWTALILSLFSAAAALVWYLEKRSKIALRERSLPPH</sequence>
<feature type="transmembrane region" description="Helical" evidence="10">
    <location>
        <begin position="168"/>
        <end position="188"/>
    </location>
</feature>
<evidence type="ECO:0000256" key="8">
    <source>
        <dbReference type="ARBA" id="ARBA00023136"/>
    </source>
</evidence>
<evidence type="ECO:0000256" key="10">
    <source>
        <dbReference type="SAM" id="Phobius"/>
    </source>
</evidence>
<feature type="transmembrane region" description="Helical" evidence="10">
    <location>
        <begin position="423"/>
        <end position="445"/>
    </location>
</feature>
<reference evidence="11 12" key="1">
    <citation type="submission" date="2011-01" db="EMBL/GenBank/DDBJ databases">
        <authorList>
            <person name="Muzny D."/>
            <person name="Qin X."/>
            <person name="Deng J."/>
            <person name="Jiang H."/>
            <person name="Liu Y."/>
            <person name="Qu J."/>
            <person name="Song X.-Z."/>
            <person name="Zhang L."/>
            <person name="Thornton R."/>
            <person name="Coyle M."/>
            <person name="Francisco L."/>
            <person name="Jackson L."/>
            <person name="Javaid M."/>
            <person name="Korchina V."/>
            <person name="Kovar C."/>
            <person name="Mata R."/>
            <person name="Mathew T."/>
            <person name="Ngo R."/>
            <person name="Nguyen L."/>
            <person name="Nguyen N."/>
            <person name="Okwuonu G."/>
            <person name="Ongeri F."/>
            <person name="Pham C."/>
            <person name="Simmons D."/>
            <person name="Wilczek-Boney K."/>
            <person name="Hale W."/>
            <person name="Jakkamsetti A."/>
            <person name="Pham P."/>
            <person name="Ruth R."/>
            <person name="San Lucas F."/>
            <person name="Warren J."/>
            <person name="Zhang J."/>
            <person name="Zhao Z."/>
            <person name="Zhou C."/>
            <person name="Zhu D."/>
            <person name="Lee S."/>
            <person name="Bess C."/>
            <person name="Blankenburg K."/>
            <person name="Forbes L."/>
            <person name="Fu Q."/>
            <person name="Gubbala S."/>
            <person name="Hirani K."/>
            <person name="Jayaseelan J.C."/>
            <person name="Lara F."/>
            <person name="Munidasa M."/>
            <person name="Palculict T."/>
            <person name="Patil S."/>
            <person name="Pu L.-L."/>
            <person name="Saada N."/>
            <person name="Tang L."/>
            <person name="Weissenberger G."/>
            <person name="Zhu Y."/>
            <person name="Hemphill L."/>
            <person name="Shang Y."/>
            <person name="Youmans B."/>
            <person name="Ayvaz T."/>
            <person name="Ross M."/>
            <person name="Santibanez J."/>
            <person name="Aqrawi P."/>
            <person name="Gross S."/>
            <person name="Joshi V."/>
            <person name="Fowler G."/>
            <person name="Nazareth L."/>
            <person name="Reid J."/>
            <person name="Worley K."/>
            <person name="Petrosino J."/>
            <person name="Highlander S."/>
            <person name="Gibbs R."/>
        </authorList>
    </citation>
    <scope>NUCLEOTIDE SEQUENCE [LARGE SCALE GENOMIC DNA]</scope>
    <source>
        <strain evidence="11 12">ATCC 33394</strain>
    </source>
</reference>
<dbReference type="AlphaFoldDB" id="F0F192"/>
<accession>F0F192</accession>
<dbReference type="RefSeq" id="WP_003783857.1">
    <property type="nucleotide sequence ID" value="NZ_GL870929.1"/>
</dbReference>
<keyword evidence="2" id="KW-0813">Transport</keyword>
<dbReference type="GO" id="GO:0005886">
    <property type="term" value="C:plasma membrane"/>
    <property type="evidence" value="ECO:0007669"/>
    <property type="project" value="UniProtKB-SubCell"/>
</dbReference>
<feature type="transmembrane region" description="Helical" evidence="10">
    <location>
        <begin position="357"/>
        <end position="376"/>
    </location>
</feature>
<keyword evidence="8 10" id="KW-0472">Membrane</keyword>
<dbReference type="EMBL" id="AEWV01000039">
    <property type="protein sequence ID" value="EGC16680.1"/>
    <property type="molecule type" value="Genomic_DNA"/>
</dbReference>
<evidence type="ECO:0000256" key="9">
    <source>
        <dbReference type="ARBA" id="ARBA00031636"/>
    </source>
</evidence>
<evidence type="ECO:0000256" key="1">
    <source>
        <dbReference type="ARBA" id="ARBA00004429"/>
    </source>
</evidence>
<dbReference type="Pfam" id="PF01554">
    <property type="entry name" value="MatE"/>
    <property type="match status" value="2"/>
</dbReference>
<organism evidence="11 12">
    <name type="scientific">Kingella denitrificans ATCC 33394</name>
    <dbReference type="NCBI Taxonomy" id="888741"/>
    <lineage>
        <taxon>Bacteria</taxon>
        <taxon>Pseudomonadati</taxon>
        <taxon>Pseudomonadota</taxon>
        <taxon>Betaproteobacteria</taxon>
        <taxon>Neisseriales</taxon>
        <taxon>Neisseriaceae</taxon>
        <taxon>Kingella</taxon>
    </lineage>
</organism>
<dbReference type="InterPro" id="IPR048279">
    <property type="entry name" value="MdtK-like"/>
</dbReference>
<evidence type="ECO:0000256" key="2">
    <source>
        <dbReference type="ARBA" id="ARBA00022448"/>
    </source>
</evidence>
<feature type="transmembrane region" description="Helical" evidence="10">
    <location>
        <begin position="397"/>
        <end position="417"/>
    </location>
</feature>
<evidence type="ECO:0000256" key="3">
    <source>
        <dbReference type="ARBA" id="ARBA00022449"/>
    </source>
</evidence>
<feature type="transmembrane region" description="Helical" evidence="10">
    <location>
        <begin position="200"/>
        <end position="221"/>
    </location>
</feature>
<feature type="transmembrane region" description="Helical" evidence="10">
    <location>
        <begin position="20"/>
        <end position="40"/>
    </location>
</feature>
<feature type="transmembrane region" description="Helical" evidence="10">
    <location>
        <begin position="100"/>
        <end position="118"/>
    </location>
</feature>
<dbReference type="STRING" id="888741.HMPREF9098_1877"/>
<dbReference type="GO" id="GO:0042910">
    <property type="term" value="F:xenobiotic transmembrane transporter activity"/>
    <property type="evidence" value="ECO:0007669"/>
    <property type="project" value="InterPro"/>
</dbReference>
<dbReference type="HOGENOM" id="CLU_012893_6_0_4"/>
<feature type="transmembrane region" description="Helical" evidence="10">
    <location>
        <begin position="322"/>
        <end position="345"/>
    </location>
</feature>
<dbReference type="InterPro" id="IPR002528">
    <property type="entry name" value="MATE_fam"/>
</dbReference>
<comment type="caution">
    <text evidence="11">The sequence shown here is derived from an EMBL/GenBank/DDBJ whole genome shotgun (WGS) entry which is preliminary data.</text>
</comment>
<feature type="transmembrane region" description="Helical" evidence="10">
    <location>
        <begin position="250"/>
        <end position="273"/>
    </location>
</feature>
<gene>
    <name evidence="11" type="primary">norM</name>
    <name evidence="11" type="ORF">HMPREF9098_1877</name>
</gene>
<name>F0F192_9NEIS</name>
<dbReference type="PIRSF" id="PIRSF006603">
    <property type="entry name" value="DinF"/>
    <property type="match status" value="1"/>
</dbReference>
<keyword evidence="12" id="KW-1185">Reference proteome</keyword>
<protein>
    <recommendedName>
        <fullName evidence="9">Multidrug-efflux transporter</fullName>
    </recommendedName>
</protein>
<feature type="transmembrane region" description="Helical" evidence="10">
    <location>
        <begin position="55"/>
        <end position="79"/>
    </location>
</feature>
<keyword evidence="7" id="KW-0406">Ion transport</keyword>
<evidence type="ECO:0000256" key="6">
    <source>
        <dbReference type="ARBA" id="ARBA00022989"/>
    </source>
</evidence>
<keyword evidence="6 10" id="KW-1133">Transmembrane helix</keyword>
<evidence type="ECO:0000313" key="11">
    <source>
        <dbReference type="EMBL" id="EGC16680.1"/>
    </source>
</evidence>
<keyword evidence="3" id="KW-0050">Antiport</keyword>
<feature type="transmembrane region" description="Helical" evidence="10">
    <location>
        <begin position="138"/>
        <end position="156"/>
    </location>
</feature>
<keyword evidence="5 10" id="KW-0812">Transmembrane</keyword>
<dbReference type="CDD" id="cd13131">
    <property type="entry name" value="MATE_NorM_like"/>
    <property type="match status" value="1"/>
</dbReference>
<comment type="subcellular location">
    <subcellularLocation>
        <location evidence="1">Cell inner membrane</location>
        <topology evidence="1">Multi-pass membrane protein</topology>
    </subcellularLocation>
</comment>
<evidence type="ECO:0000313" key="12">
    <source>
        <dbReference type="Proteomes" id="UP000004088"/>
    </source>
</evidence>
<dbReference type="GO" id="GO:0015297">
    <property type="term" value="F:antiporter activity"/>
    <property type="evidence" value="ECO:0007669"/>
    <property type="project" value="UniProtKB-KW"/>
</dbReference>
<feature type="transmembrane region" description="Helical" evidence="10">
    <location>
        <begin position="285"/>
        <end position="310"/>
    </location>
</feature>
<dbReference type="InterPro" id="IPR050222">
    <property type="entry name" value="MATE_MdtK"/>
</dbReference>
<keyword evidence="4" id="KW-1003">Cell membrane</keyword>
<dbReference type="PANTHER" id="PTHR43298">
    <property type="entry name" value="MULTIDRUG RESISTANCE PROTEIN NORM-RELATED"/>
    <property type="match status" value="1"/>
</dbReference>